<dbReference type="PANTHER" id="PTHR10457">
    <property type="entry name" value="MEVALONATE KINASE/GALACTOKINASE"/>
    <property type="match status" value="1"/>
</dbReference>
<keyword evidence="9 11" id="KW-0299">Galactose metabolism</keyword>
<feature type="domain" description="GHMP kinase N-terminal" evidence="13">
    <location>
        <begin position="92"/>
        <end position="180"/>
    </location>
</feature>
<evidence type="ECO:0000256" key="2">
    <source>
        <dbReference type="ARBA" id="ARBA00022490"/>
    </source>
</evidence>
<dbReference type="InterPro" id="IPR022963">
    <property type="entry name" value="Galactokinase_bac"/>
</dbReference>
<dbReference type="PRINTS" id="PR00959">
    <property type="entry name" value="MEVGALKINASE"/>
</dbReference>
<dbReference type="RefSeq" id="WP_263051229.1">
    <property type="nucleotide sequence ID" value="NZ_CP106735.1"/>
</dbReference>
<evidence type="ECO:0000256" key="4">
    <source>
        <dbReference type="ARBA" id="ARBA00022723"/>
    </source>
</evidence>
<keyword evidence="6 11" id="KW-0418">Kinase</keyword>
<evidence type="ECO:0000313" key="16">
    <source>
        <dbReference type="EMBL" id="UXX79497.1"/>
    </source>
</evidence>
<dbReference type="NCBIfam" id="TIGR00131">
    <property type="entry name" value="gal_kin"/>
    <property type="match status" value="1"/>
</dbReference>
<feature type="domain" description="GHMP kinase C-terminal" evidence="14">
    <location>
        <begin position="285"/>
        <end position="363"/>
    </location>
</feature>
<evidence type="ECO:0000256" key="5">
    <source>
        <dbReference type="ARBA" id="ARBA00022741"/>
    </source>
</evidence>
<evidence type="ECO:0000259" key="14">
    <source>
        <dbReference type="Pfam" id="PF08544"/>
    </source>
</evidence>
<keyword evidence="4 11" id="KW-0479">Metal-binding</keyword>
<dbReference type="InterPro" id="IPR013750">
    <property type="entry name" value="GHMP_kinase_C_dom"/>
</dbReference>
<feature type="binding site" evidence="11">
    <location>
        <begin position="34"/>
        <end position="37"/>
    </location>
    <ligand>
        <name>substrate</name>
    </ligand>
</feature>
<sequence length="393" mass="43153">MGRNREDVSHTFVENFGNEPLVVRAPGRINIIGEHTDYNDGFVLPAAIDLAVYIYIQKSGTTKTKLISVDLDDSYTFDISDTLEPVEQGWVNYFLGVIDQFRLSGHSLEGFNLMFTSDIPMGSGLSSSAALECGFGMALSQLFDIEVEKTALAKMGQQAEHKFAGVKCGIMDQFASCMGKDGHVVKLDCRSLAYEYYPADFKDYELVLFDSNVKHNLADSQYNIRRSQCEAGVAAIQAIQPSVQSLRDASLEDLEKAKSDMEEVVYRRCKYAIEENIRVQAVCDALQAGDIKTVGKIMLETHAGLRDDYEVSCKELDILIDIATKLDGHIGGRMMGGGFGGCTINLIQKEAVDHVIDQVVKGYKGTAGIDTKIYRVAIGDGVGLYKEAINNGI</sequence>
<comment type="pathway">
    <text evidence="11">Carbohydrate metabolism; galactose metabolism.</text>
</comment>
<keyword evidence="7 11" id="KW-0067">ATP-binding</keyword>
<keyword evidence="8 11" id="KW-0460">Magnesium</keyword>
<dbReference type="Gene3D" id="3.30.70.890">
    <property type="entry name" value="GHMP kinase, C-terminal domain"/>
    <property type="match status" value="1"/>
</dbReference>
<accession>A0ABY6D033</accession>
<name>A0ABY6D033_9BACT</name>
<dbReference type="EMBL" id="CP106735">
    <property type="protein sequence ID" value="UXX79497.1"/>
    <property type="molecule type" value="Genomic_DNA"/>
</dbReference>
<feature type="binding site" evidence="11">
    <location>
        <position position="160"/>
    </location>
    <ligand>
        <name>Mg(2+)</name>
        <dbReference type="ChEBI" id="CHEBI:18420"/>
    </ligand>
</feature>
<keyword evidence="17" id="KW-1185">Reference proteome</keyword>
<dbReference type="PANTHER" id="PTHR10457:SF7">
    <property type="entry name" value="GALACTOKINASE-RELATED"/>
    <property type="match status" value="1"/>
</dbReference>
<dbReference type="EC" id="2.7.1.6" evidence="11 12"/>
<feature type="binding site" evidence="11">
    <location>
        <position position="68"/>
    </location>
    <ligand>
        <name>ATP</name>
        <dbReference type="ChEBI" id="CHEBI:30616"/>
    </ligand>
</feature>
<feature type="binding site" evidence="11">
    <location>
        <position position="128"/>
    </location>
    <ligand>
        <name>Mg(2+)</name>
        <dbReference type="ChEBI" id="CHEBI:18420"/>
    </ligand>
</feature>
<evidence type="ECO:0000256" key="1">
    <source>
        <dbReference type="ARBA" id="ARBA00006566"/>
    </source>
</evidence>
<evidence type="ECO:0000256" key="8">
    <source>
        <dbReference type="ARBA" id="ARBA00022842"/>
    </source>
</evidence>
<dbReference type="PRINTS" id="PR00473">
    <property type="entry name" value="GALCTOKINASE"/>
</dbReference>
<dbReference type="InterPro" id="IPR019741">
    <property type="entry name" value="Galactokinase_CS"/>
</dbReference>
<keyword evidence="2 11" id="KW-0963">Cytoplasm</keyword>
<comment type="similarity">
    <text evidence="1 11">Belongs to the GHMP kinase family. GalK subfamily.</text>
</comment>
<evidence type="ECO:0000259" key="13">
    <source>
        <dbReference type="Pfam" id="PF00288"/>
    </source>
</evidence>
<evidence type="ECO:0000313" key="17">
    <source>
        <dbReference type="Proteomes" id="UP001062165"/>
    </source>
</evidence>
<keyword evidence="10 11" id="KW-0119">Carbohydrate metabolism</keyword>
<evidence type="ECO:0000259" key="15">
    <source>
        <dbReference type="Pfam" id="PF10509"/>
    </source>
</evidence>
<organism evidence="16 17">
    <name type="scientific">Reichenbachiella carrageenanivorans</name>
    <dbReference type="NCBI Taxonomy" id="2979869"/>
    <lineage>
        <taxon>Bacteria</taxon>
        <taxon>Pseudomonadati</taxon>
        <taxon>Bacteroidota</taxon>
        <taxon>Cytophagia</taxon>
        <taxon>Cytophagales</taxon>
        <taxon>Reichenbachiellaceae</taxon>
        <taxon>Reichenbachiella</taxon>
    </lineage>
</organism>
<evidence type="ECO:0000256" key="7">
    <source>
        <dbReference type="ARBA" id="ARBA00022840"/>
    </source>
</evidence>
<dbReference type="Gene3D" id="3.30.230.10">
    <property type="match status" value="1"/>
</dbReference>
<keyword evidence="3 11" id="KW-0808">Transferase</keyword>
<evidence type="ECO:0000256" key="6">
    <source>
        <dbReference type="ARBA" id="ARBA00022777"/>
    </source>
</evidence>
<gene>
    <name evidence="11" type="primary">galK</name>
    <name evidence="16" type="ORF">N7E81_00025</name>
</gene>
<comment type="catalytic activity">
    <reaction evidence="11">
        <text>alpha-D-galactose + ATP = alpha-D-galactose 1-phosphate + ADP + H(+)</text>
        <dbReference type="Rhea" id="RHEA:13553"/>
        <dbReference type="ChEBI" id="CHEBI:15378"/>
        <dbReference type="ChEBI" id="CHEBI:28061"/>
        <dbReference type="ChEBI" id="CHEBI:30616"/>
        <dbReference type="ChEBI" id="CHEBI:58336"/>
        <dbReference type="ChEBI" id="CHEBI:456216"/>
        <dbReference type="EC" id="2.7.1.6"/>
    </reaction>
</comment>
<dbReference type="Pfam" id="PF08544">
    <property type="entry name" value="GHMP_kinases_C"/>
    <property type="match status" value="1"/>
</dbReference>
<dbReference type="InterPro" id="IPR020568">
    <property type="entry name" value="Ribosomal_Su5_D2-typ_SF"/>
</dbReference>
<feature type="site" description="Transition state stabilizer" evidence="11">
    <location>
        <position position="28"/>
    </location>
</feature>
<dbReference type="SUPFAM" id="SSF55060">
    <property type="entry name" value="GHMP Kinase, C-terminal domain"/>
    <property type="match status" value="1"/>
</dbReference>
<feature type="binding site" evidence="11">
    <location>
        <begin position="122"/>
        <end position="128"/>
    </location>
    <ligand>
        <name>ATP</name>
        <dbReference type="ChEBI" id="CHEBI:30616"/>
    </ligand>
</feature>
<dbReference type="PROSITE" id="PS00627">
    <property type="entry name" value="GHMP_KINASES_ATP"/>
    <property type="match status" value="1"/>
</dbReference>
<dbReference type="InterPro" id="IPR000705">
    <property type="entry name" value="Galactokinase"/>
</dbReference>
<evidence type="ECO:0000256" key="10">
    <source>
        <dbReference type="ARBA" id="ARBA00023277"/>
    </source>
</evidence>
<comment type="function">
    <text evidence="11">Catalyzes the transfer of the gamma-phosphate of ATP to D-galactose to form alpha-D-galactose-1-phosphate (Gal-1-P).</text>
</comment>
<dbReference type="SUPFAM" id="SSF54211">
    <property type="entry name" value="Ribosomal protein S5 domain 2-like"/>
    <property type="match status" value="1"/>
</dbReference>
<dbReference type="InterPro" id="IPR006204">
    <property type="entry name" value="GHMP_kinase_N_dom"/>
</dbReference>
<protein>
    <recommendedName>
        <fullName evidence="11 12">Galactokinase</fullName>
        <ecNumber evidence="11 12">2.7.1.6</ecNumber>
    </recommendedName>
    <alternativeName>
        <fullName evidence="11">Galactose kinase</fullName>
    </alternativeName>
</protein>
<comment type="subcellular location">
    <subcellularLocation>
        <location evidence="11">Cytoplasm</location>
    </subcellularLocation>
</comment>
<dbReference type="PIRSF" id="PIRSF000530">
    <property type="entry name" value="Galactokinase"/>
    <property type="match status" value="1"/>
</dbReference>
<dbReference type="PROSITE" id="PS00106">
    <property type="entry name" value="GALACTOKINASE"/>
    <property type="match status" value="1"/>
</dbReference>
<dbReference type="InterPro" id="IPR019539">
    <property type="entry name" value="GalKase_N"/>
</dbReference>
<feature type="active site" description="Proton acceptor" evidence="11">
    <location>
        <position position="172"/>
    </location>
</feature>
<dbReference type="InterPro" id="IPR014721">
    <property type="entry name" value="Ribsml_uS5_D2-typ_fold_subgr"/>
</dbReference>
<dbReference type="NCBIfam" id="NF003705">
    <property type="entry name" value="PRK05322.1"/>
    <property type="match status" value="1"/>
</dbReference>
<dbReference type="Pfam" id="PF00288">
    <property type="entry name" value="GHMP_kinases_N"/>
    <property type="match status" value="1"/>
</dbReference>
<dbReference type="InterPro" id="IPR006203">
    <property type="entry name" value="GHMP_knse_ATP-bd_CS"/>
</dbReference>
<evidence type="ECO:0000256" key="9">
    <source>
        <dbReference type="ARBA" id="ARBA00023144"/>
    </source>
</evidence>
<evidence type="ECO:0000256" key="3">
    <source>
        <dbReference type="ARBA" id="ARBA00022679"/>
    </source>
</evidence>
<keyword evidence="5 11" id="KW-0547">Nucleotide-binding</keyword>
<reference evidence="16" key="1">
    <citation type="submission" date="2022-10" db="EMBL/GenBank/DDBJ databases">
        <title>Comparative genomics and taxonomic characterization of three novel marine species of genus Reichenbachiella exhibiting antioxidant and polysaccharide degradation activities.</title>
        <authorList>
            <person name="Muhammad N."/>
            <person name="Lee Y.-J."/>
            <person name="Ko J."/>
            <person name="Kim S.-G."/>
        </authorList>
    </citation>
    <scope>NUCLEOTIDE SEQUENCE</scope>
    <source>
        <strain evidence="16">Wsw4-B4</strain>
    </source>
</reference>
<evidence type="ECO:0000256" key="11">
    <source>
        <dbReference type="HAMAP-Rule" id="MF_00246"/>
    </source>
</evidence>
<feature type="domain" description="Galactokinase N-terminal" evidence="15">
    <location>
        <begin position="11"/>
        <end position="58"/>
    </location>
</feature>
<feature type="binding site" evidence="11">
    <location>
        <position position="222"/>
    </location>
    <ligand>
        <name>substrate</name>
    </ligand>
</feature>
<dbReference type="InterPro" id="IPR036554">
    <property type="entry name" value="GHMP_kinase_C_sf"/>
</dbReference>
<proteinExistence type="inferred from homology"/>
<dbReference type="HAMAP" id="MF_00246">
    <property type="entry name" value="Galactokinase"/>
    <property type="match status" value="1"/>
</dbReference>
<dbReference type="GO" id="GO:0004335">
    <property type="term" value="F:galactokinase activity"/>
    <property type="evidence" value="ECO:0007669"/>
    <property type="project" value="UniProtKB-EC"/>
</dbReference>
<dbReference type="Pfam" id="PF10509">
    <property type="entry name" value="GalKase_gal_bdg"/>
    <property type="match status" value="1"/>
</dbReference>
<dbReference type="InterPro" id="IPR006206">
    <property type="entry name" value="Mevalonate/galactokinase"/>
</dbReference>
<evidence type="ECO:0000256" key="12">
    <source>
        <dbReference type="NCBIfam" id="TIGR00131"/>
    </source>
</evidence>
<dbReference type="Proteomes" id="UP001062165">
    <property type="component" value="Chromosome"/>
</dbReference>